<evidence type="ECO:0000313" key="3">
    <source>
        <dbReference type="Proteomes" id="UP000499080"/>
    </source>
</evidence>
<organism evidence="2 3">
    <name type="scientific">Araneus ventricosus</name>
    <name type="common">Orbweaver spider</name>
    <name type="synonym">Epeira ventricosa</name>
    <dbReference type="NCBI Taxonomy" id="182803"/>
    <lineage>
        <taxon>Eukaryota</taxon>
        <taxon>Metazoa</taxon>
        <taxon>Ecdysozoa</taxon>
        <taxon>Arthropoda</taxon>
        <taxon>Chelicerata</taxon>
        <taxon>Arachnida</taxon>
        <taxon>Araneae</taxon>
        <taxon>Araneomorphae</taxon>
        <taxon>Entelegynae</taxon>
        <taxon>Araneoidea</taxon>
        <taxon>Araneidae</taxon>
        <taxon>Araneus</taxon>
    </lineage>
</organism>
<accession>A0A4Y2BD95</accession>
<protein>
    <recommendedName>
        <fullName evidence="1">DNA helicase Pif1-like 2B domain-containing protein</fullName>
    </recommendedName>
</protein>
<dbReference type="AlphaFoldDB" id="A0A4Y2BD95"/>
<evidence type="ECO:0000313" key="2">
    <source>
        <dbReference type="EMBL" id="GBL89459.1"/>
    </source>
</evidence>
<feature type="domain" description="DNA helicase Pif1-like 2B" evidence="1">
    <location>
        <begin position="33"/>
        <end position="78"/>
    </location>
</feature>
<dbReference type="Proteomes" id="UP000499080">
    <property type="component" value="Unassembled WGS sequence"/>
</dbReference>
<proteinExistence type="predicted"/>
<dbReference type="EMBL" id="BGPR01000065">
    <property type="protein sequence ID" value="GBL89459.1"/>
    <property type="molecule type" value="Genomic_DNA"/>
</dbReference>
<dbReference type="Pfam" id="PF21530">
    <property type="entry name" value="Pif1_2B_dom"/>
    <property type="match status" value="1"/>
</dbReference>
<sequence length="165" mass="18605">MTERTSYGKGWVVVSDNVSTSVSECCRNDLHSEFFNHIELSGIPSDKLRLKSGVTELFIRNLDVPRLRNGARFQITHLRPKVVLATDMTGLARENIRNITSHRFLPQNNRKCMEGVTKRTLISAWKKLWSERVVECDIQESEIVSCGAYSQRDCAFGQDQGTGGG</sequence>
<evidence type="ECO:0000259" key="1">
    <source>
        <dbReference type="Pfam" id="PF21530"/>
    </source>
</evidence>
<keyword evidence="3" id="KW-1185">Reference proteome</keyword>
<gene>
    <name evidence="2" type="ORF">AVEN_87808_1</name>
</gene>
<dbReference type="InterPro" id="IPR049163">
    <property type="entry name" value="Pif1-like_2B_dom"/>
</dbReference>
<comment type="caution">
    <text evidence="2">The sequence shown here is derived from an EMBL/GenBank/DDBJ whole genome shotgun (WGS) entry which is preliminary data.</text>
</comment>
<name>A0A4Y2BD95_ARAVE</name>
<reference evidence="2 3" key="1">
    <citation type="journal article" date="2019" name="Sci. Rep.">
        <title>Orb-weaving spider Araneus ventricosus genome elucidates the spidroin gene catalogue.</title>
        <authorList>
            <person name="Kono N."/>
            <person name="Nakamura H."/>
            <person name="Ohtoshi R."/>
            <person name="Moran D.A.P."/>
            <person name="Shinohara A."/>
            <person name="Yoshida Y."/>
            <person name="Fujiwara M."/>
            <person name="Mori M."/>
            <person name="Tomita M."/>
            <person name="Arakawa K."/>
        </authorList>
    </citation>
    <scope>NUCLEOTIDE SEQUENCE [LARGE SCALE GENOMIC DNA]</scope>
</reference>